<proteinExistence type="predicted"/>
<sequence length="71" mass="8343">MSDRPDHHFRRSRRHLASGRDAVPEPFYEQLTIGIQHYLDYVAIVQSNAELVAKRLLKLADEARMRAKLFH</sequence>
<keyword evidence="2" id="KW-1185">Reference proteome</keyword>
<evidence type="ECO:0000313" key="2">
    <source>
        <dbReference type="Proteomes" id="UP000217211"/>
    </source>
</evidence>
<evidence type="ECO:0000313" key="1">
    <source>
        <dbReference type="EMBL" id="ASY67448.1"/>
    </source>
</evidence>
<reference evidence="1 2" key="1">
    <citation type="submission" date="2017-08" db="EMBL/GenBank/DDBJ databases">
        <title>Multipartite genome sequences of Sinorhizobium species nodulating soybeans.</title>
        <authorList>
            <person name="Tian C.F."/>
        </authorList>
    </citation>
    <scope>NUCLEOTIDE SEQUENCE [LARGE SCALE GENOMIC DNA]</scope>
    <source>
        <strain evidence="1 2">CCBAU 05684</strain>
        <plasmid evidence="2">psj05684a</plasmid>
    </source>
</reference>
<dbReference type="Proteomes" id="UP000217211">
    <property type="component" value="Plasmid pSJ05684a"/>
</dbReference>
<organism evidence="1 2">
    <name type="scientific">Sinorhizobium sojae CCBAU 05684</name>
    <dbReference type="NCBI Taxonomy" id="716928"/>
    <lineage>
        <taxon>Bacteria</taxon>
        <taxon>Pseudomonadati</taxon>
        <taxon>Pseudomonadota</taxon>
        <taxon>Alphaproteobacteria</taxon>
        <taxon>Hyphomicrobiales</taxon>
        <taxon>Rhizobiaceae</taxon>
        <taxon>Sinorhizobium/Ensifer group</taxon>
        <taxon>Sinorhizobium</taxon>
    </lineage>
</organism>
<accession>A0A249PNE2</accession>
<dbReference type="AlphaFoldDB" id="A0A249PNE2"/>
<dbReference type="KEGG" id="esj:SJ05684_a41350"/>
<keyword evidence="1" id="KW-0614">Plasmid</keyword>
<gene>
    <name evidence="1" type="ORF">SJ05684_a41350</name>
</gene>
<geneLocation type="plasmid" evidence="2">
    <name>psj05684a</name>
</geneLocation>
<protein>
    <submittedName>
        <fullName evidence="1">Uncharacterized protein</fullName>
    </submittedName>
</protein>
<name>A0A249PNE2_9HYPH</name>
<dbReference type="EMBL" id="CP023069">
    <property type="protein sequence ID" value="ASY67448.1"/>
    <property type="molecule type" value="Genomic_DNA"/>
</dbReference>